<feature type="domain" description="Glycosyltransferase subfamily 4-like N-terminal" evidence="2">
    <location>
        <begin position="16"/>
        <end position="200"/>
    </location>
</feature>
<reference evidence="3 4" key="1">
    <citation type="journal article" date="2017" name="Arch. Microbiol.">
        <title>Mariprofundus micogutta sp. nov., a novel iron-oxidizing zetaproteobacterium isolated from a deep-sea hydrothermal field at the Bayonnaise knoll of the Izu-Ogasawara arc, and a description of Mariprofundales ord. nov. and Zetaproteobacteria classis nov.</title>
        <authorList>
            <person name="Makita H."/>
            <person name="Tanaka E."/>
            <person name="Mitsunobu S."/>
            <person name="Miyazaki M."/>
            <person name="Nunoura T."/>
            <person name="Uematsu K."/>
            <person name="Takaki Y."/>
            <person name="Nishi S."/>
            <person name="Shimamura S."/>
            <person name="Takai K."/>
        </authorList>
    </citation>
    <scope>NUCLEOTIDE SEQUENCE [LARGE SCALE GENOMIC DNA]</scope>
    <source>
        <strain evidence="3 4">ET2</strain>
    </source>
</reference>
<dbReference type="Proteomes" id="UP000231632">
    <property type="component" value="Unassembled WGS sequence"/>
</dbReference>
<sequence>MNILIVSHYFWPEQFRINDLAQALKQRGHDVSVLTGMPNYPTGKLFEGYSWWKKRYDKMNGIPVYRTPMFLRREGRGWQLALNYLSFVLFGSLLAPWYFRKQNFDVIFVYEPSPFTVAIPGMLLRRLKKTPMLFWVQDLWPESLSAAGAVNSPAILNAVASMVRWIYSHCDKVLVQSQAFVKPAVRAGAVLEDTLYYPNWAESFYRPLPVSEIKLQDIAVPEGFRVMFAGNLGEAQALETILGSAERLKHEAAIQWVIVGDGRRAEWMRQEVKRLNLGGTVTFLGSYPAEKMPHFFAKADALLVTLKADEVFAQTIPSKVQTYMACAKPVVAALNGEGARVIQDAGAGLAVGAEDEEALADAVLELYRMPVSAREAMGCSARTYYESEFERDMLVKRLEGWMQQLVKENK</sequence>
<dbReference type="RefSeq" id="WP_072659083.1">
    <property type="nucleotide sequence ID" value="NZ_BDFD01000004.1"/>
</dbReference>
<dbReference type="InterPro" id="IPR028098">
    <property type="entry name" value="Glyco_trans_4-like_N"/>
</dbReference>
<keyword evidence="1" id="KW-1133">Transmembrane helix</keyword>
<dbReference type="InterPro" id="IPR050194">
    <property type="entry name" value="Glycosyltransferase_grp1"/>
</dbReference>
<gene>
    <name evidence="3" type="ORF">MMIC_P0708</name>
</gene>
<keyword evidence="1" id="KW-0812">Transmembrane</keyword>
<dbReference type="Gene3D" id="3.40.50.2000">
    <property type="entry name" value="Glycogen Phosphorylase B"/>
    <property type="match status" value="2"/>
</dbReference>
<evidence type="ECO:0000256" key="1">
    <source>
        <dbReference type="SAM" id="Phobius"/>
    </source>
</evidence>
<dbReference type="SUPFAM" id="SSF53756">
    <property type="entry name" value="UDP-Glycosyltransferase/glycogen phosphorylase"/>
    <property type="match status" value="1"/>
</dbReference>
<keyword evidence="1" id="KW-0472">Membrane</keyword>
<organism evidence="3 4">
    <name type="scientific">Mariprofundus micogutta</name>
    <dbReference type="NCBI Taxonomy" id="1921010"/>
    <lineage>
        <taxon>Bacteria</taxon>
        <taxon>Pseudomonadati</taxon>
        <taxon>Pseudomonadota</taxon>
        <taxon>Candidatius Mariprofundia</taxon>
        <taxon>Mariprofundales</taxon>
        <taxon>Mariprofundaceae</taxon>
        <taxon>Mariprofundus</taxon>
    </lineage>
</organism>
<evidence type="ECO:0000259" key="2">
    <source>
        <dbReference type="Pfam" id="PF13579"/>
    </source>
</evidence>
<dbReference type="EMBL" id="BDFD01000004">
    <property type="protein sequence ID" value="GAV19751.1"/>
    <property type="molecule type" value="Genomic_DNA"/>
</dbReference>
<evidence type="ECO:0000313" key="4">
    <source>
        <dbReference type="Proteomes" id="UP000231632"/>
    </source>
</evidence>
<comment type="caution">
    <text evidence="3">The sequence shown here is derived from an EMBL/GenBank/DDBJ whole genome shotgun (WGS) entry which is preliminary data.</text>
</comment>
<keyword evidence="4" id="KW-1185">Reference proteome</keyword>
<dbReference type="CDD" id="cd03794">
    <property type="entry name" value="GT4_WbuB-like"/>
    <property type="match status" value="1"/>
</dbReference>
<dbReference type="AlphaFoldDB" id="A0A1L8CLH8"/>
<feature type="transmembrane region" description="Helical" evidence="1">
    <location>
        <begin position="80"/>
        <end position="99"/>
    </location>
</feature>
<dbReference type="Pfam" id="PF13692">
    <property type="entry name" value="Glyco_trans_1_4"/>
    <property type="match status" value="1"/>
</dbReference>
<dbReference type="OrthoDB" id="7366221at2"/>
<proteinExistence type="predicted"/>
<dbReference type="GO" id="GO:0016758">
    <property type="term" value="F:hexosyltransferase activity"/>
    <property type="evidence" value="ECO:0007669"/>
    <property type="project" value="TreeGrafter"/>
</dbReference>
<accession>A0A1L8CLH8</accession>
<dbReference type="PANTHER" id="PTHR45947">
    <property type="entry name" value="SULFOQUINOVOSYL TRANSFERASE SQD2"/>
    <property type="match status" value="1"/>
</dbReference>
<name>A0A1L8CLH8_9PROT</name>
<dbReference type="PANTHER" id="PTHR45947:SF3">
    <property type="entry name" value="SULFOQUINOVOSYL TRANSFERASE SQD2"/>
    <property type="match status" value="1"/>
</dbReference>
<dbReference type="STRING" id="1921010.MMIC_P0708"/>
<protein>
    <recommendedName>
        <fullName evidence="2">Glycosyltransferase subfamily 4-like N-terminal domain-containing protein</fullName>
    </recommendedName>
</protein>
<dbReference type="Pfam" id="PF13579">
    <property type="entry name" value="Glyco_trans_4_4"/>
    <property type="match status" value="1"/>
</dbReference>
<evidence type="ECO:0000313" key="3">
    <source>
        <dbReference type="EMBL" id="GAV19751.1"/>
    </source>
</evidence>